<proteinExistence type="predicted"/>
<feature type="region of interest" description="Disordered" evidence="1">
    <location>
        <begin position="101"/>
        <end position="134"/>
    </location>
</feature>
<dbReference type="Proteomes" id="UP000003692">
    <property type="component" value="Unassembled WGS sequence"/>
</dbReference>
<name>D4F2R7_EDWTA</name>
<evidence type="ECO:0000313" key="3">
    <source>
        <dbReference type="EMBL" id="EFE23913.1"/>
    </source>
</evidence>
<organism evidence="3 4">
    <name type="scientific">Edwardsiella tarda ATCC 23685</name>
    <dbReference type="NCBI Taxonomy" id="500638"/>
    <lineage>
        <taxon>Bacteria</taxon>
        <taxon>Pseudomonadati</taxon>
        <taxon>Pseudomonadota</taxon>
        <taxon>Gammaproteobacteria</taxon>
        <taxon>Enterobacterales</taxon>
        <taxon>Hafniaceae</taxon>
        <taxon>Edwardsiella</taxon>
    </lineage>
</organism>
<evidence type="ECO:0000313" key="4">
    <source>
        <dbReference type="Proteomes" id="UP000003692"/>
    </source>
</evidence>
<dbReference type="EMBL" id="ADGK01000045">
    <property type="protein sequence ID" value="EFE23913.1"/>
    <property type="molecule type" value="Genomic_DNA"/>
</dbReference>
<sequence>MDRTGLYGFHFALIGVSLRRPDYTRVIKRATSVNVCFKTPILGEVAHRMMDSTGLKVCGEDEWRIKKHTKERRRIGRKLYWPLTAKHVKLSVRIYRRTTLSMQKPSPDLPGRSRGKSGQRRQAVLTTPGGVTRPTRLVTPQIVTHRSLPIKA</sequence>
<protein>
    <recommendedName>
        <fullName evidence="2">Transposase DDE domain-containing protein</fullName>
    </recommendedName>
</protein>
<dbReference type="AlphaFoldDB" id="D4F2R7"/>
<reference evidence="3 4" key="1">
    <citation type="submission" date="2010-02" db="EMBL/GenBank/DDBJ databases">
        <authorList>
            <person name="Weinstock G."/>
            <person name="Sodergren E."/>
            <person name="Clifton S."/>
            <person name="Fulton L."/>
            <person name="Fulton B."/>
            <person name="Courtney L."/>
            <person name="Fronick C."/>
            <person name="Harrison M."/>
            <person name="Strong C."/>
            <person name="Farmer C."/>
            <person name="Delahaunty K."/>
            <person name="Markovic C."/>
            <person name="Hall O."/>
            <person name="Minx P."/>
            <person name="Tomlinson C."/>
            <person name="Mitreva M."/>
            <person name="Nelson J."/>
            <person name="Hou S."/>
            <person name="Wollam A."/>
            <person name="Pepin K.H."/>
            <person name="Johnson M."/>
            <person name="Bhonagiri V."/>
            <person name="Zhang X."/>
            <person name="Suruliraj S."/>
            <person name="Warren W."/>
            <person name="Chinwalla A."/>
            <person name="Mardis E.R."/>
            <person name="Wilson R.K."/>
        </authorList>
    </citation>
    <scope>NUCLEOTIDE SEQUENCE [LARGE SCALE GENOMIC DNA]</scope>
    <source>
        <strain evidence="3 4">ATCC 23685</strain>
    </source>
</reference>
<dbReference type="InterPro" id="IPR025668">
    <property type="entry name" value="Tnp_DDE_dom"/>
</dbReference>
<evidence type="ECO:0000259" key="2">
    <source>
        <dbReference type="Pfam" id="PF13737"/>
    </source>
</evidence>
<gene>
    <name evidence="3" type="ORF">EDWATA_01018</name>
</gene>
<dbReference type="Pfam" id="PF13737">
    <property type="entry name" value="DDE_Tnp_1_5"/>
    <property type="match status" value="1"/>
</dbReference>
<accession>D4F2R7</accession>
<evidence type="ECO:0000256" key="1">
    <source>
        <dbReference type="SAM" id="MobiDB-lite"/>
    </source>
</evidence>
<dbReference type="HOGENOM" id="CLU_1719482_0_0_6"/>
<feature type="domain" description="Transposase DDE" evidence="2">
    <location>
        <begin position="9"/>
        <end position="60"/>
    </location>
</feature>
<comment type="caution">
    <text evidence="3">The sequence shown here is derived from an EMBL/GenBank/DDBJ whole genome shotgun (WGS) entry which is preliminary data.</text>
</comment>